<dbReference type="SUPFAM" id="SSF52402">
    <property type="entry name" value="Adenine nucleotide alpha hydrolases-like"/>
    <property type="match status" value="1"/>
</dbReference>
<evidence type="ECO:0000256" key="3">
    <source>
        <dbReference type="HAMAP-Rule" id="MF_03054"/>
    </source>
</evidence>
<accession>A0AAP0K3K8</accession>
<comment type="similarity">
    <text evidence="3">Belongs to the CTU2/NCS2 family.</text>
</comment>
<gene>
    <name evidence="4" type="ORF">Sjap_003978</name>
</gene>
<dbReference type="PANTHER" id="PTHR20882">
    <property type="entry name" value="CYTOPLASMIC TRNA 2-THIOLATION PROTEIN 2"/>
    <property type="match status" value="1"/>
</dbReference>
<name>A0AAP0K3K8_9MAGN</name>
<dbReference type="GO" id="GO:0016779">
    <property type="term" value="F:nucleotidyltransferase activity"/>
    <property type="evidence" value="ECO:0007669"/>
    <property type="project" value="UniProtKB-UniRule"/>
</dbReference>
<dbReference type="GO" id="GO:0016783">
    <property type="term" value="F:sulfurtransferase activity"/>
    <property type="evidence" value="ECO:0007669"/>
    <property type="project" value="TreeGrafter"/>
</dbReference>
<dbReference type="InterPro" id="IPR014729">
    <property type="entry name" value="Rossmann-like_a/b/a_fold"/>
</dbReference>
<reference evidence="4 5" key="1">
    <citation type="submission" date="2024-01" db="EMBL/GenBank/DDBJ databases">
        <title>Genome assemblies of Stephania.</title>
        <authorList>
            <person name="Yang L."/>
        </authorList>
    </citation>
    <scope>NUCLEOTIDE SEQUENCE [LARGE SCALE GENOMIC DNA]</scope>
    <source>
        <strain evidence="4">QJT</strain>
        <tissue evidence="4">Leaf</tissue>
    </source>
</reference>
<protein>
    <recommendedName>
        <fullName evidence="3">Cytoplasmic tRNA 2-thiolation protein 2</fullName>
    </recommendedName>
</protein>
<dbReference type="EMBL" id="JBBNAE010000002">
    <property type="protein sequence ID" value="KAK9144075.1"/>
    <property type="molecule type" value="Genomic_DNA"/>
</dbReference>
<dbReference type="GO" id="GO:0032447">
    <property type="term" value="P:protein urmylation"/>
    <property type="evidence" value="ECO:0007669"/>
    <property type="project" value="UniProtKB-UniRule"/>
</dbReference>
<keyword evidence="2 3" id="KW-0819">tRNA processing</keyword>
<evidence type="ECO:0000313" key="5">
    <source>
        <dbReference type="Proteomes" id="UP001417504"/>
    </source>
</evidence>
<keyword evidence="1 3" id="KW-0963">Cytoplasm</keyword>
<evidence type="ECO:0000256" key="1">
    <source>
        <dbReference type="ARBA" id="ARBA00022490"/>
    </source>
</evidence>
<dbReference type="PANTHER" id="PTHR20882:SF14">
    <property type="entry name" value="CYTOPLASMIC TRNA 2-THIOLATION PROTEIN 2"/>
    <property type="match status" value="1"/>
</dbReference>
<dbReference type="Gene3D" id="3.40.50.620">
    <property type="entry name" value="HUPs"/>
    <property type="match status" value="1"/>
</dbReference>
<dbReference type="InterPro" id="IPR019407">
    <property type="entry name" value="CTU2"/>
</dbReference>
<comment type="caution">
    <text evidence="4">The sequence shown here is derived from an EMBL/GenBank/DDBJ whole genome shotgun (WGS) entry which is preliminary data.</text>
</comment>
<comment type="subcellular location">
    <subcellularLocation>
        <location evidence="3">Cytoplasm</location>
    </subcellularLocation>
</comment>
<dbReference type="AlphaFoldDB" id="A0AAP0K3K8"/>
<dbReference type="GO" id="GO:0005829">
    <property type="term" value="C:cytosol"/>
    <property type="evidence" value="ECO:0007669"/>
    <property type="project" value="TreeGrafter"/>
</dbReference>
<evidence type="ECO:0000256" key="2">
    <source>
        <dbReference type="ARBA" id="ARBA00022694"/>
    </source>
</evidence>
<dbReference type="HAMAP" id="MF_03054">
    <property type="entry name" value="CTU2"/>
    <property type="match status" value="1"/>
</dbReference>
<dbReference type="Proteomes" id="UP001417504">
    <property type="component" value="Unassembled WGS sequence"/>
</dbReference>
<proteinExistence type="inferred from homology"/>
<dbReference type="GO" id="GO:0002143">
    <property type="term" value="P:tRNA wobble position uridine thiolation"/>
    <property type="evidence" value="ECO:0007669"/>
    <property type="project" value="TreeGrafter"/>
</dbReference>
<comment type="function">
    <text evidence="3">Plays a central role in 2-thiolation of mcm(5)S(2)U at tRNA wobble positions of tRNA(Lys), tRNA(Glu) and tRNA(Gln). May act by forming a heterodimer with NCS6/CTU1 that ligates sulfur from thiocarboxylated URM1 onto the uridine of tRNAs at wobble position.</text>
</comment>
<comment type="pathway">
    <text evidence="3">tRNA modification; 5-methoxycarbonylmethyl-2-thiouridine-tRNA biosynthesis.</text>
</comment>
<dbReference type="GO" id="GO:0000049">
    <property type="term" value="F:tRNA binding"/>
    <property type="evidence" value="ECO:0007669"/>
    <property type="project" value="InterPro"/>
</dbReference>
<organism evidence="4 5">
    <name type="scientific">Stephania japonica</name>
    <dbReference type="NCBI Taxonomy" id="461633"/>
    <lineage>
        <taxon>Eukaryota</taxon>
        <taxon>Viridiplantae</taxon>
        <taxon>Streptophyta</taxon>
        <taxon>Embryophyta</taxon>
        <taxon>Tracheophyta</taxon>
        <taxon>Spermatophyta</taxon>
        <taxon>Magnoliopsida</taxon>
        <taxon>Ranunculales</taxon>
        <taxon>Menispermaceae</taxon>
        <taxon>Menispermoideae</taxon>
        <taxon>Cissampelideae</taxon>
        <taxon>Stephania</taxon>
    </lineage>
</organism>
<sequence length="503" mass="55428">MLGGLCPSDVALVLRHCPERANVLFSNAMISRSVARARALYSVIISEDPSEYAISGLGSTHFATITAGDCEKRTIGAEGGGGSSKCSKCSKCNANEAVTGSSCLQCFRSALYAKFRQAVTSHATILPTDNLLLAFSGGSASRVALQFVHEMQQKAQRNSDASRDKSYPVFGVGVAFVDESAAFPIPSTQMEQAIQDMTSIVSSLASPVKNLHVIPIENICHSKSMDGRNRLKELLHNITDITGKEDFIRQLRLLCLQKAASENGYDKLILGSCASTIAHHVIAATVKGQGYSLPADIQYVDARWEIPVMLPLRDCLGQELSMLCLLDSLKTLDVFNGGSSGVNRLVSSFIALLREENPARECTIVRTAEKLIPFHFNKLLETDDSDDFMTSRWHRKRMNLRPRESIASEFLCAICSSPLNKSDVESLRHELHCRTSMSERCELTCCRSCQFQVLPKEPSSVEQFYSLLPQCIITQMKNHTYGDFDILREQIEDCLLSDSDDDS</sequence>
<evidence type="ECO:0000313" key="4">
    <source>
        <dbReference type="EMBL" id="KAK9144075.1"/>
    </source>
</evidence>
<keyword evidence="5" id="KW-1185">Reference proteome</keyword>